<dbReference type="AlphaFoldDB" id="A0A812WXM3"/>
<keyword evidence="2" id="KW-1185">Reference proteome</keyword>
<sequence length="126" mass="14530">MIVETAQLLCNVHHRSREKDAPCDPPYTKRDRIPYKESAAGHRKLGSMIWVAESLGNYRWAVRLGLALCREYNRGRGRAKGKRTQHRTQAAAVCGWKWISCKREALEKLGIRRDQLWGVYAGFPYS</sequence>
<name>A0A812WXM3_SYMPI</name>
<reference evidence="1" key="1">
    <citation type="submission" date="2021-02" db="EMBL/GenBank/DDBJ databases">
        <authorList>
            <person name="Dougan E. K."/>
            <person name="Rhodes N."/>
            <person name="Thang M."/>
            <person name="Chan C."/>
        </authorList>
    </citation>
    <scope>NUCLEOTIDE SEQUENCE</scope>
</reference>
<evidence type="ECO:0000313" key="2">
    <source>
        <dbReference type="Proteomes" id="UP000649617"/>
    </source>
</evidence>
<accession>A0A812WXM3</accession>
<protein>
    <submittedName>
        <fullName evidence="1">Uncharacterized protein</fullName>
    </submittedName>
</protein>
<gene>
    <name evidence="1" type="ORF">SPIL2461_LOCUS20043</name>
</gene>
<organism evidence="1 2">
    <name type="scientific">Symbiodinium pilosum</name>
    <name type="common">Dinoflagellate</name>
    <dbReference type="NCBI Taxonomy" id="2952"/>
    <lineage>
        <taxon>Eukaryota</taxon>
        <taxon>Sar</taxon>
        <taxon>Alveolata</taxon>
        <taxon>Dinophyceae</taxon>
        <taxon>Suessiales</taxon>
        <taxon>Symbiodiniaceae</taxon>
        <taxon>Symbiodinium</taxon>
    </lineage>
</organism>
<dbReference type="Proteomes" id="UP000649617">
    <property type="component" value="Unassembled WGS sequence"/>
</dbReference>
<dbReference type="OrthoDB" id="416380at2759"/>
<dbReference type="EMBL" id="CAJNIZ010045029">
    <property type="protein sequence ID" value="CAE7708504.1"/>
    <property type="molecule type" value="Genomic_DNA"/>
</dbReference>
<evidence type="ECO:0000313" key="1">
    <source>
        <dbReference type="EMBL" id="CAE7708504.1"/>
    </source>
</evidence>
<proteinExistence type="predicted"/>
<comment type="caution">
    <text evidence="1">The sequence shown here is derived from an EMBL/GenBank/DDBJ whole genome shotgun (WGS) entry which is preliminary data.</text>
</comment>